<dbReference type="Proteomes" id="UP000294593">
    <property type="component" value="Unassembled WGS sequence"/>
</dbReference>
<evidence type="ECO:0000313" key="2">
    <source>
        <dbReference type="EMBL" id="TDP82097.1"/>
    </source>
</evidence>
<evidence type="ECO:0000256" key="1">
    <source>
        <dbReference type="SAM" id="MobiDB-lite"/>
    </source>
</evidence>
<accession>A0A4R6R928</accession>
<name>A0A4R6R928_9BURK</name>
<gene>
    <name evidence="2" type="ORF">EV672_10651</name>
</gene>
<proteinExistence type="predicted"/>
<sequence length="397" mass="45418">MNLVVVGVGAAALAAGAVLLREIRQKHIQTWLWSYLRRDWAHGKAPAGQTRHLMFCFVDHFEPQYQQPSYEIECARVARWRQEYPALCEGLRDADGRQPIHSFFYPEEEYRPEHINPLVELCRMGLGEIEVHLHHHHDTDAGLREKLRRFTGILADQHDALPRDPETGQLRWAFIHGNWALDNAHPRGDGYCCGVNNELIILREEGCYADFTFPAAPDPCQPPTINQIYYAKDDPDAPRSHDRGRRVSVGGSPWGDLMLIQGPLGFNMASRKFGLIPRIENADVRTSCPPSPDRVDAWVNMGIQVEGRPEWVFVKVHTHGTQERDTDTLLGQPMREAFEYMQRRYNDGREWKLHYVSAREMYNIVKAAEAGEQGDPGDYRDHVIPRPRYGVSPQAAV</sequence>
<evidence type="ECO:0000313" key="3">
    <source>
        <dbReference type="Proteomes" id="UP000294593"/>
    </source>
</evidence>
<comment type="caution">
    <text evidence="2">The sequence shown here is derived from an EMBL/GenBank/DDBJ whole genome shotgun (WGS) entry which is preliminary data.</text>
</comment>
<dbReference type="RefSeq" id="WP_208110762.1">
    <property type="nucleotide sequence ID" value="NZ_SNXW01000006.1"/>
</dbReference>
<protein>
    <submittedName>
        <fullName evidence="2">Uncharacterized protein</fullName>
    </submittedName>
</protein>
<reference evidence="2 3" key="1">
    <citation type="submission" date="2019-03" db="EMBL/GenBank/DDBJ databases">
        <title>Genomic Encyclopedia of Type Strains, Phase IV (KMG-IV): sequencing the most valuable type-strain genomes for metagenomic binning, comparative biology and taxonomic classification.</title>
        <authorList>
            <person name="Goeker M."/>
        </authorList>
    </citation>
    <scope>NUCLEOTIDE SEQUENCE [LARGE SCALE GENOMIC DNA]</scope>
    <source>
        <strain evidence="2 3">DSM 11901</strain>
    </source>
</reference>
<feature type="region of interest" description="Disordered" evidence="1">
    <location>
        <begin position="371"/>
        <end position="397"/>
    </location>
</feature>
<keyword evidence="3" id="KW-1185">Reference proteome</keyword>
<dbReference type="EMBL" id="SNXW01000006">
    <property type="protein sequence ID" value="TDP82097.1"/>
    <property type="molecule type" value="Genomic_DNA"/>
</dbReference>
<organism evidence="2 3">
    <name type="scientific">Aquabacterium commune</name>
    <dbReference type="NCBI Taxonomy" id="70586"/>
    <lineage>
        <taxon>Bacteria</taxon>
        <taxon>Pseudomonadati</taxon>
        <taxon>Pseudomonadota</taxon>
        <taxon>Betaproteobacteria</taxon>
        <taxon>Burkholderiales</taxon>
        <taxon>Aquabacterium</taxon>
    </lineage>
</organism>
<dbReference type="AlphaFoldDB" id="A0A4R6R928"/>